<reference evidence="4" key="1">
    <citation type="submission" date="2025-08" db="UniProtKB">
        <authorList>
            <consortium name="Ensembl"/>
        </authorList>
    </citation>
    <scope>IDENTIFICATION</scope>
</reference>
<accession>A0A3B5MVK7</accession>
<dbReference type="Proteomes" id="UP000261380">
    <property type="component" value="Unplaced"/>
</dbReference>
<dbReference type="GeneTree" id="ENSGT00940000168460"/>
<evidence type="ECO:0000256" key="2">
    <source>
        <dbReference type="SAM" id="MobiDB-lite"/>
    </source>
</evidence>
<feature type="region of interest" description="Disordered" evidence="2">
    <location>
        <begin position="491"/>
        <end position="512"/>
    </location>
</feature>
<dbReference type="STRING" id="32473.ENSXCOP00000027863"/>
<evidence type="ECO:0000256" key="1">
    <source>
        <dbReference type="ARBA" id="ARBA00005964"/>
    </source>
</evidence>
<sequence>MMVMMMIMMVMMMMMIMMVMMVMMMMAMVMMMVMVIMVMMMMVIMVMMMMVMIMMMVVMMMVMVCVSGRLCLPLVSLGVLTCSEDDASTWTTQDCSPPEAETSPEPFGWYQKPVSMDDWRLLSESSLLIDASLSTYDVIHVSRDIDTDRERTRDWSCFLSACQEAESCVAVSLREAESAVRCILYPDTTTCGLSSQNGAWRLTDPSVSLERSPQAASVSVPGHGTLQGVAMETAVGSDRRTVIRFLGVPFARPPIGALRFEAAQPADWTGTWDATKPRPSCVQPGDDEDSASSEDCLYLNIFTLAAQVSPELPVLVYFFNPPANQNQNQNLLDGSALAALGNVVVVTASYRTAALGFLTAGGLHGNYGLSDQEAALRWVHAHISLVGGDSGSVTVGAERRGADISSLTLETRRLLNFCDLFVVLQGGSVFSPSLVQTAAAGRRQAVDLARELGCMTSDSSDDGPMVACLRSTPVHKLNVAQTKVRVLRSGRFRRSDSSMSDPSVCGAAAGGQRSVPVLGSGPQVRVRVLPQSGPDAGHVRTRRPDQQSHFEALQGRADGKTAFYEALSRSLGGASGNALLKDAAAWFYTLDHEPSAAGYNLFSRALNNATRDLFIVCPTVQMALHWAASGANVFQYHQADVSVPLDVQFLFGIPLQPMSSQHFTSSDRRLSLAVMTYASNFIRTGNPNPSRVWAESVLPRWQPVTAEAPPTYLELSPALQHQQGLRQNACSFWRELGTRLTSKTGRFCENVCRVQIISSSAVSFLILSPGEFGAEPVQIPELPLAAPPSQSQTNKDAYN</sequence>
<dbReference type="InterPro" id="IPR029058">
    <property type="entry name" value="AB_hydrolase_fold"/>
</dbReference>
<protein>
    <recommendedName>
        <fullName evidence="3">Carboxylesterase type B domain-containing protein</fullName>
    </recommendedName>
</protein>
<dbReference type="PANTHER" id="PTHR43903">
    <property type="entry name" value="NEUROLIGIN"/>
    <property type="match status" value="1"/>
</dbReference>
<feature type="domain" description="Carboxylesterase type B" evidence="3">
    <location>
        <begin position="217"/>
        <end position="733"/>
    </location>
</feature>
<dbReference type="SUPFAM" id="SSF53474">
    <property type="entry name" value="alpha/beta-Hydrolases"/>
    <property type="match status" value="1"/>
</dbReference>
<organism evidence="4 5">
    <name type="scientific">Xiphophorus couchianus</name>
    <name type="common">Monterrey platyfish</name>
    <dbReference type="NCBI Taxonomy" id="32473"/>
    <lineage>
        <taxon>Eukaryota</taxon>
        <taxon>Metazoa</taxon>
        <taxon>Chordata</taxon>
        <taxon>Craniata</taxon>
        <taxon>Vertebrata</taxon>
        <taxon>Euteleostomi</taxon>
        <taxon>Actinopterygii</taxon>
        <taxon>Neopterygii</taxon>
        <taxon>Teleostei</taxon>
        <taxon>Neoteleostei</taxon>
        <taxon>Acanthomorphata</taxon>
        <taxon>Ovalentaria</taxon>
        <taxon>Atherinomorphae</taxon>
        <taxon>Cyprinodontiformes</taxon>
        <taxon>Poeciliidae</taxon>
        <taxon>Poeciliinae</taxon>
        <taxon>Xiphophorus</taxon>
    </lineage>
</organism>
<dbReference type="Ensembl" id="ENSXCOT00000028199.1">
    <property type="protein sequence ID" value="ENSXCOP00000027863.1"/>
    <property type="gene ID" value="ENSXCOG00000020779.1"/>
</dbReference>
<dbReference type="Gene3D" id="3.40.50.1820">
    <property type="entry name" value="alpha/beta hydrolase"/>
    <property type="match status" value="1"/>
</dbReference>
<dbReference type="Pfam" id="PF00135">
    <property type="entry name" value="COesterase"/>
    <property type="match status" value="1"/>
</dbReference>
<evidence type="ECO:0000259" key="3">
    <source>
        <dbReference type="Pfam" id="PF00135"/>
    </source>
</evidence>
<evidence type="ECO:0000313" key="4">
    <source>
        <dbReference type="Ensembl" id="ENSXCOP00000027863.1"/>
    </source>
</evidence>
<reference evidence="4" key="2">
    <citation type="submission" date="2025-09" db="UniProtKB">
        <authorList>
            <consortium name="Ensembl"/>
        </authorList>
    </citation>
    <scope>IDENTIFICATION</scope>
</reference>
<evidence type="ECO:0000313" key="5">
    <source>
        <dbReference type="Proteomes" id="UP000261380"/>
    </source>
</evidence>
<comment type="similarity">
    <text evidence="1">Belongs to the type-B carboxylesterase/lipase family.</text>
</comment>
<name>A0A3B5MVK7_9TELE</name>
<feature type="region of interest" description="Disordered" evidence="2">
    <location>
        <begin position="269"/>
        <end position="288"/>
    </location>
</feature>
<keyword evidence="5" id="KW-1185">Reference proteome</keyword>
<proteinExistence type="inferred from homology"/>
<dbReference type="AlphaFoldDB" id="A0A3B5MVK7"/>
<dbReference type="InterPro" id="IPR002018">
    <property type="entry name" value="CarbesteraseB"/>
</dbReference>
<dbReference type="InterPro" id="IPR051093">
    <property type="entry name" value="Neuroligin/BSAL"/>
</dbReference>